<dbReference type="EMBL" id="DXGH01000038">
    <property type="protein sequence ID" value="HIW81281.1"/>
    <property type="molecule type" value="Genomic_DNA"/>
</dbReference>
<proteinExistence type="predicted"/>
<protein>
    <submittedName>
        <fullName evidence="2">ATP-binding protein</fullName>
    </submittedName>
</protein>
<dbReference type="InterPro" id="IPR051396">
    <property type="entry name" value="Bact_Antivir_Def_Nuclease"/>
</dbReference>
<dbReference type="PANTHER" id="PTHR43581:SF2">
    <property type="entry name" value="EXCINUCLEASE ATPASE SUBUNIT"/>
    <property type="match status" value="1"/>
</dbReference>
<evidence type="ECO:0000313" key="3">
    <source>
        <dbReference type="Proteomes" id="UP000824265"/>
    </source>
</evidence>
<dbReference type="Gene3D" id="3.40.50.300">
    <property type="entry name" value="P-loop containing nucleotide triphosphate hydrolases"/>
    <property type="match status" value="1"/>
</dbReference>
<evidence type="ECO:0000259" key="1">
    <source>
        <dbReference type="Pfam" id="PF13175"/>
    </source>
</evidence>
<dbReference type="Pfam" id="PF13175">
    <property type="entry name" value="AAA_15"/>
    <property type="match status" value="1"/>
</dbReference>
<dbReference type="GO" id="GO:0005524">
    <property type="term" value="F:ATP binding"/>
    <property type="evidence" value="ECO:0007669"/>
    <property type="project" value="UniProtKB-KW"/>
</dbReference>
<gene>
    <name evidence="2" type="ORF">H9742_07080</name>
</gene>
<comment type="caution">
    <text evidence="2">The sequence shown here is derived from an EMBL/GenBank/DDBJ whole genome shotgun (WGS) entry which is preliminary data.</text>
</comment>
<feature type="domain" description="Endonuclease GajA/Old nuclease/RecF-like AAA" evidence="1">
    <location>
        <begin position="3"/>
        <end position="343"/>
    </location>
</feature>
<keyword evidence="2" id="KW-0547">Nucleotide-binding</keyword>
<reference evidence="2" key="2">
    <citation type="submission" date="2021-04" db="EMBL/GenBank/DDBJ databases">
        <authorList>
            <person name="Gilroy R."/>
        </authorList>
    </citation>
    <scope>NUCLEOTIDE SEQUENCE</scope>
    <source>
        <strain evidence="2">CHK195-6426</strain>
    </source>
</reference>
<dbReference type="InterPro" id="IPR041685">
    <property type="entry name" value="AAA_GajA/Old/RecF-like"/>
</dbReference>
<organism evidence="2 3">
    <name type="scientific">Candidatus Acetatifactor stercoripullorum</name>
    <dbReference type="NCBI Taxonomy" id="2838414"/>
    <lineage>
        <taxon>Bacteria</taxon>
        <taxon>Bacillati</taxon>
        <taxon>Bacillota</taxon>
        <taxon>Clostridia</taxon>
        <taxon>Lachnospirales</taxon>
        <taxon>Lachnospiraceae</taxon>
        <taxon>Acetatifactor</taxon>
    </lineage>
</organism>
<dbReference type="Proteomes" id="UP000824265">
    <property type="component" value="Unassembled WGS sequence"/>
</dbReference>
<keyword evidence="2" id="KW-0067">ATP-binding</keyword>
<dbReference type="AlphaFoldDB" id="A0A9D1R771"/>
<accession>A0A9D1R771</accession>
<sequence>MHRIVINKLGPISYCELKCSDFLTFTGFQASGKSTIAKAIYFFRTVKEDILNISVKQAVDAYQSEKSLRRRLEAVLREKFLRIFGSSWGMENDMFLEYFYTDSVYIKVMLMKETVYSTPNYVWIELSDEIKSFLRMHNRFLKAESTGIPEMAKEAFKRDLNNFFDDKFSVVYIPAGRSMITLLSNQLSYIYSTMEDSQKRALDYCTQDYLERILRLKTEFEYGIRGLQSRGGGKKSQEAVKRAIQLIDNILCGTYQCNNGEERIMLDNERYVKINFSSSGQQEAVWILNLLFYYLVKNEPILFIIEEPESHLFPEAQKYITELIGLVFNQGNSMLVTTHSPYVLGALNNLLYANRISLIDASKVDEVISKMLWLQGEKFSAWFVKDGKIENCIDEEIEMIQNQKIDEISKVINSDFDKIFDIQINNS</sequence>
<evidence type="ECO:0000313" key="2">
    <source>
        <dbReference type="EMBL" id="HIW81281.1"/>
    </source>
</evidence>
<name>A0A9D1R771_9FIRM</name>
<dbReference type="PANTHER" id="PTHR43581">
    <property type="entry name" value="ATP/GTP PHOSPHATASE"/>
    <property type="match status" value="1"/>
</dbReference>
<reference evidence="2" key="1">
    <citation type="journal article" date="2021" name="PeerJ">
        <title>Extensive microbial diversity within the chicken gut microbiome revealed by metagenomics and culture.</title>
        <authorList>
            <person name="Gilroy R."/>
            <person name="Ravi A."/>
            <person name="Getino M."/>
            <person name="Pursley I."/>
            <person name="Horton D.L."/>
            <person name="Alikhan N.F."/>
            <person name="Baker D."/>
            <person name="Gharbi K."/>
            <person name="Hall N."/>
            <person name="Watson M."/>
            <person name="Adriaenssens E.M."/>
            <person name="Foster-Nyarko E."/>
            <person name="Jarju S."/>
            <person name="Secka A."/>
            <person name="Antonio M."/>
            <person name="Oren A."/>
            <person name="Chaudhuri R.R."/>
            <person name="La Ragione R."/>
            <person name="Hildebrand F."/>
            <person name="Pallen M.J."/>
        </authorList>
    </citation>
    <scope>NUCLEOTIDE SEQUENCE</scope>
    <source>
        <strain evidence="2">CHK195-6426</strain>
    </source>
</reference>
<dbReference type="SUPFAM" id="SSF52540">
    <property type="entry name" value="P-loop containing nucleoside triphosphate hydrolases"/>
    <property type="match status" value="1"/>
</dbReference>
<dbReference type="InterPro" id="IPR027417">
    <property type="entry name" value="P-loop_NTPase"/>
</dbReference>